<evidence type="ECO:0000259" key="5">
    <source>
        <dbReference type="Pfam" id="PF04829"/>
    </source>
</evidence>
<organism evidence="6 7">
    <name type="scientific">Bibersteinia trehalosi Y31</name>
    <dbReference type="NCBI Taxonomy" id="1261658"/>
    <lineage>
        <taxon>Bacteria</taxon>
        <taxon>Pseudomonadati</taxon>
        <taxon>Pseudomonadota</taxon>
        <taxon>Gammaproteobacteria</taxon>
        <taxon>Pasteurellales</taxon>
        <taxon>Pasteurellaceae</taxon>
        <taxon>Bibersteinia</taxon>
    </lineage>
</organism>
<dbReference type="AlphaFoldDB" id="A0A179D0U1"/>
<dbReference type="EMBL" id="JACI01000001">
    <property type="protein sequence ID" value="OAQ15776.1"/>
    <property type="molecule type" value="Genomic_DNA"/>
</dbReference>
<name>A0A179D0U1_BIBTR</name>
<feature type="domain" description="VENN motif-containing" evidence="5">
    <location>
        <begin position="66"/>
        <end position="121"/>
    </location>
</feature>
<evidence type="ECO:0000256" key="2">
    <source>
        <dbReference type="ARBA" id="ARBA00022656"/>
    </source>
</evidence>
<dbReference type="RefSeq" id="WP_064317842.1">
    <property type="nucleotide sequence ID" value="NZ_JACI01000001.1"/>
</dbReference>
<evidence type="ECO:0000256" key="4">
    <source>
        <dbReference type="ARBA" id="ARBA00023026"/>
    </source>
</evidence>
<keyword evidence="4" id="KW-0843">Virulence</keyword>
<keyword evidence="3" id="KW-1266">Target cell cytoplasm</keyword>
<evidence type="ECO:0000256" key="3">
    <source>
        <dbReference type="ARBA" id="ARBA00022913"/>
    </source>
</evidence>
<comment type="caution">
    <text evidence="6">The sequence shown here is derived from an EMBL/GenBank/DDBJ whole genome shotgun (WGS) entry which is preliminary data.</text>
</comment>
<comment type="subcellular location">
    <subcellularLocation>
        <location evidence="1">Target cell</location>
        <location evidence="1">Target cell cytoplasm</location>
    </subcellularLocation>
</comment>
<accession>A0A179D0U1</accession>
<dbReference type="Proteomes" id="UP000078358">
    <property type="component" value="Unassembled WGS sequence"/>
</dbReference>
<gene>
    <name evidence="6" type="ORF">F480_00020</name>
</gene>
<keyword evidence="2" id="KW-0800">Toxin</keyword>
<dbReference type="InterPro" id="IPR006914">
    <property type="entry name" value="VENN_dom"/>
</dbReference>
<dbReference type="Pfam" id="PF04829">
    <property type="entry name" value="PT-VENN"/>
    <property type="match status" value="1"/>
</dbReference>
<proteinExistence type="predicted"/>
<dbReference type="PATRIC" id="fig|1261658.3.peg.4"/>
<evidence type="ECO:0000313" key="7">
    <source>
        <dbReference type="Proteomes" id="UP000078358"/>
    </source>
</evidence>
<evidence type="ECO:0000313" key="6">
    <source>
        <dbReference type="EMBL" id="OAQ15776.1"/>
    </source>
</evidence>
<sequence length="207" mass="21710">MNEVIKHITENTDNKALEALNVPLHILWGAVEAELAGGSATAGAVAAGVGELGAKVLAETVYGKQPSELNEEEKQNLLNASKALAGIASGVVSGGNGAETLANASIGMVVAENAVENNYLSNWQEQKRSQELKSCHGDARCEDQVRLYWGLVDIGQDVSFVSGAVAGVPENLAESVEGLISMFSSPIETIVAMKELIAREDTLSYIA</sequence>
<reference evidence="6 7" key="1">
    <citation type="submission" date="2014-01" db="EMBL/GenBank/DDBJ databases">
        <authorList>
            <person name="Zuccon D."/>
        </authorList>
    </citation>
    <scope>NUCLEOTIDE SEQUENCE [LARGE SCALE GENOMIC DNA]</scope>
    <source>
        <strain evidence="6 7">Y31</strain>
    </source>
</reference>
<evidence type="ECO:0000256" key="1">
    <source>
        <dbReference type="ARBA" id="ARBA00004219"/>
    </source>
</evidence>
<protein>
    <recommendedName>
        <fullName evidence="5">VENN motif-containing domain-containing protein</fullName>
    </recommendedName>
</protein>
<dbReference type="GO" id="GO:0090729">
    <property type="term" value="F:toxin activity"/>
    <property type="evidence" value="ECO:0007669"/>
    <property type="project" value="UniProtKB-KW"/>
</dbReference>